<dbReference type="PANTHER" id="PTHR34174:SF1">
    <property type="entry name" value="CENTRIOLAR AND CILIOGENESIS-ASSOCIATED PROTEIN HYLS1"/>
    <property type="match status" value="1"/>
</dbReference>
<dbReference type="EMBL" id="JAOPHQ010005543">
    <property type="protein sequence ID" value="KAK0134890.1"/>
    <property type="molecule type" value="Genomic_DNA"/>
</dbReference>
<feature type="compositionally biased region" description="Acidic residues" evidence="8">
    <location>
        <begin position="148"/>
        <end position="163"/>
    </location>
</feature>
<evidence type="ECO:0000256" key="2">
    <source>
        <dbReference type="ARBA" id="ARBA00004138"/>
    </source>
</evidence>
<name>A0AA47M760_MERPO</name>
<dbReference type="GO" id="GO:0060271">
    <property type="term" value="P:cilium assembly"/>
    <property type="evidence" value="ECO:0007669"/>
    <property type="project" value="TreeGrafter"/>
</dbReference>
<dbReference type="GO" id="GO:0005814">
    <property type="term" value="C:centriole"/>
    <property type="evidence" value="ECO:0007669"/>
    <property type="project" value="UniProtKB-SubCell"/>
</dbReference>
<evidence type="ECO:0000256" key="7">
    <source>
        <dbReference type="ARBA" id="ARBA00023273"/>
    </source>
</evidence>
<evidence type="ECO:0000259" key="9">
    <source>
        <dbReference type="Pfam" id="PF15311"/>
    </source>
</evidence>
<evidence type="ECO:0000256" key="1">
    <source>
        <dbReference type="ARBA" id="ARBA00004114"/>
    </source>
</evidence>
<feature type="compositionally biased region" description="Basic and acidic residues" evidence="8">
    <location>
        <begin position="267"/>
        <end position="281"/>
    </location>
</feature>
<keyword evidence="11" id="KW-1185">Reference proteome</keyword>
<dbReference type="Pfam" id="PF15311">
    <property type="entry name" value="HYLS1_C"/>
    <property type="match status" value="1"/>
</dbReference>
<feature type="region of interest" description="Disordered" evidence="8">
    <location>
        <begin position="1"/>
        <end position="436"/>
    </location>
</feature>
<feature type="domain" description="Centriolar and ciliogenesis-associated protein HYLS1 C-terminal" evidence="9">
    <location>
        <begin position="466"/>
        <end position="554"/>
    </location>
</feature>
<reference evidence="10" key="1">
    <citation type="journal article" date="2023" name="Front. Mar. Sci.">
        <title>A new Merluccius polli reference genome to investigate the effects of global change in West African waters.</title>
        <authorList>
            <person name="Mateo J.L."/>
            <person name="Blanco-Fernandez C."/>
            <person name="Garcia-Vazquez E."/>
            <person name="Machado-Schiaffino G."/>
        </authorList>
    </citation>
    <scope>NUCLEOTIDE SEQUENCE</scope>
    <source>
        <strain evidence="10">C29</strain>
        <tissue evidence="10">Fin</tissue>
    </source>
</reference>
<feature type="compositionally biased region" description="Low complexity" evidence="8">
    <location>
        <begin position="427"/>
        <end position="436"/>
    </location>
</feature>
<protein>
    <submittedName>
        <fullName evidence="10">Hydrolethalus syndrome protein 1</fullName>
    </submittedName>
</protein>
<feature type="region of interest" description="Disordered" evidence="8">
    <location>
        <begin position="453"/>
        <end position="477"/>
    </location>
</feature>
<dbReference type="GO" id="GO:0097730">
    <property type="term" value="C:non-motile cilium"/>
    <property type="evidence" value="ECO:0007669"/>
    <property type="project" value="TreeGrafter"/>
</dbReference>
<feature type="compositionally biased region" description="Acidic residues" evidence="8">
    <location>
        <begin position="331"/>
        <end position="343"/>
    </location>
</feature>
<sequence>MYKLCPGEEEESSGNDRTSVHSSFWSDGREEEEEEEVVERVCHEEDSAPAASSVHTPLNPAVASEVSPPASQWESSGHRGEASHGSGDEDGGDGDDEGGSDDDDGGGDEDDGGGSDEDGGSVDNEDDGSYGGASVDGGDGDNDRGGDDADDAGLDDDDDDDDGDKAQAGENRGSPALSHLTSGYGTYRPDSASKDTEAGTIAEFDRETLAESESDEEDLHRFYCDDPSPAPRLRDPLPTPRSPDPTASASGTERRSGRSVEEEECPAPDRKSSADRREDPLLSKAAATERFAWRSEGDDHRRVSELEERRTDGRDPVECSDLPGMEMEEGHQEEEEEEEEDREESCSNTDIRFIDSHLEPGCAGATVSLDGWEDRRPRDHQDESSLEERFGGLRVSTASARRHGDDLGEETENDDAAAARQSDDVTSQSDGRSSDGLSLSAFESFVRGMVQMQTESTLKPRPKSFIRPALGHPHTRNLKKTDPVARYLQYKQEWDLFKVPWEKDRRALRWEIREQLAYQPPPARPRRVNAPNSYIVPTEKKRSALRWEIRNDLANGLLPKHNYRF</sequence>
<evidence type="ECO:0000256" key="8">
    <source>
        <dbReference type="SAM" id="MobiDB-lite"/>
    </source>
</evidence>
<feature type="compositionally biased region" description="Polar residues" evidence="8">
    <location>
        <begin position="15"/>
        <end position="25"/>
    </location>
</feature>
<feature type="compositionally biased region" description="Basic and acidic residues" evidence="8">
    <location>
        <begin position="291"/>
        <end position="317"/>
    </location>
</feature>
<keyword evidence="7" id="KW-0966">Cell projection</keyword>
<proteinExistence type="inferred from homology"/>
<keyword evidence="6" id="KW-0206">Cytoskeleton</keyword>
<dbReference type="InterPro" id="IPR052319">
    <property type="entry name" value="Centriolar_ciliogenesis_assoc"/>
</dbReference>
<dbReference type="InterPro" id="IPR027918">
    <property type="entry name" value="HYLS1_C_dom"/>
</dbReference>
<evidence type="ECO:0000256" key="6">
    <source>
        <dbReference type="ARBA" id="ARBA00023212"/>
    </source>
</evidence>
<comment type="subcellular location">
    <subcellularLocation>
        <location evidence="2">Cell projection</location>
        <location evidence="2">Cilium</location>
    </subcellularLocation>
    <subcellularLocation>
        <location evidence="1">Cytoplasm</location>
        <location evidence="1">Cytoskeleton</location>
        <location evidence="1">Microtubule organizing center</location>
        <location evidence="1">Centrosome</location>
        <location evidence="1">Centriole</location>
    </subcellularLocation>
</comment>
<evidence type="ECO:0000313" key="10">
    <source>
        <dbReference type="EMBL" id="KAK0134890.1"/>
    </source>
</evidence>
<dbReference type="Proteomes" id="UP001174136">
    <property type="component" value="Unassembled WGS sequence"/>
</dbReference>
<organism evidence="10 11">
    <name type="scientific">Merluccius polli</name>
    <name type="common">Benguela hake</name>
    <name type="synonym">Merluccius cadenati</name>
    <dbReference type="NCBI Taxonomy" id="89951"/>
    <lineage>
        <taxon>Eukaryota</taxon>
        <taxon>Metazoa</taxon>
        <taxon>Chordata</taxon>
        <taxon>Craniata</taxon>
        <taxon>Vertebrata</taxon>
        <taxon>Euteleostomi</taxon>
        <taxon>Actinopterygii</taxon>
        <taxon>Neopterygii</taxon>
        <taxon>Teleostei</taxon>
        <taxon>Neoteleostei</taxon>
        <taxon>Acanthomorphata</taxon>
        <taxon>Zeiogadaria</taxon>
        <taxon>Gadariae</taxon>
        <taxon>Gadiformes</taxon>
        <taxon>Gadoidei</taxon>
        <taxon>Merlucciidae</taxon>
        <taxon>Merluccius</taxon>
    </lineage>
</organism>
<dbReference type="PANTHER" id="PTHR34174">
    <property type="entry name" value="HYDROLETHALUS SYNDROME PROTEIN 1"/>
    <property type="match status" value="1"/>
</dbReference>
<evidence type="ECO:0000256" key="3">
    <source>
        <dbReference type="ARBA" id="ARBA00010091"/>
    </source>
</evidence>
<dbReference type="AlphaFoldDB" id="A0AA47M760"/>
<keyword evidence="4" id="KW-0963">Cytoplasm</keyword>
<accession>A0AA47M760</accession>
<gene>
    <name evidence="10" type="primary">HYLS1</name>
    <name evidence="10" type="ORF">N1851_029393</name>
</gene>
<evidence type="ECO:0000256" key="4">
    <source>
        <dbReference type="ARBA" id="ARBA00022490"/>
    </source>
</evidence>
<comment type="caution">
    <text evidence="10">The sequence shown here is derived from an EMBL/GenBank/DDBJ whole genome shotgun (WGS) entry which is preliminary data.</text>
</comment>
<keyword evidence="5" id="KW-0970">Cilium biogenesis/degradation</keyword>
<evidence type="ECO:0000313" key="11">
    <source>
        <dbReference type="Proteomes" id="UP001174136"/>
    </source>
</evidence>
<feature type="compositionally biased region" description="Acidic residues" evidence="8">
    <location>
        <begin position="88"/>
        <end position="128"/>
    </location>
</feature>
<evidence type="ECO:0000256" key="5">
    <source>
        <dbReference type="ARBA" id="ARBA00022794"/>
    </source>
</evidence>
<comment type="similarity">
    <text evidence="3">Belongs to the HYLS1 family.</text>
</comment>
<feature type="compositionally biased region" description="Basic and acidic residues" evidence="8">
    <location>
        <begin position="191"/>
        <end position="209"/>
    </location>
</feature>
<feature type="compositionally biased region" description="Basic and acidic residues" evidence="8">
    <location>
        <begin position="372"/>
        <end position="391"/>
    </location>
</feature>